<dbReference type="InterPro" id="IPR002563">
    <property type="entry name" value="Flavin_Rdtase-like_dom"/>
</dbReference>
<dbReference type="PANTHER" id="PTHR43567:SF1">
    <property type="entry name" value="FLAVOREDOXIN"/>
    <property type="match status" value="1"/>
</dbReference>
<comment type="cofactor">
    <cofactor evidence="1">
        <name>FMN</name>
        <dbReference type="ChEBI" id="CHEBI:58210"/>
    </cofactor>
</comment>
<evidence type="ECO:0000256" key="3">
    <source>
        <dbReference type="ARBA" id="ARBA00038054"/>
    </source>
</evidence>
<evidence type="ECO:0000259" key="4">
    <source>
        <dbReference type="SMART" id="SM00903"/>
    </source>
</evidence>
<dbReference type="PANTHER" id="PTHR43567">
    <property type="entry name" value="FLAVOREDOXIN-RELATED-RELATED"/>
    <property type="match status" value="1"/>
</dbReference>
<name>A5IKR5_THEP1</name>
<dbReference type="AlphaFoldDB" id="A5IKR5"/>
<evidence type="ECO:0000313" key="5">
    <source>
        <dbReference type="EMBL" id="ABQ46788.1"/>
    </source>
</evidence>
<evidence type="ECO:0000256" key="2">
    <source>
        <dbReference type="ARBA" id="ARBA00022630"/>
    </source>
</evidence>
<dbReference type="eggNOG" id="COG1853">
    <property type="taxonomic scope" value="Bacteria"/>
</dbReference>
<dbReference type="FunFam" id="2.30.110.10:FF:000048">
    <property type="entry name" value="Flavin reductase domain protein, FMN-binding"/>
    <property type="match status" value="1"/>
</dbReference>
<protein>
    <submittedName>
        <fullName evidence="5">Flavin reductase domain protein, FMN-binding</fullName>
    </submittedName>
</protein>
<dbReference type="Proteomes" id="UP000006558">
    <property type="component" value="Chromosome"/>
</dbReference>
<dbReference type="GO" id="GO:0010181">
    <property type="term" value="F:FMN binding"/>
    <property type="evidence" value="ECO:0007669"/>
    <property type="project" value="InterPro"/>
</dbReference>
<dbReference type="SUPFAM" id="SSF50475">
    <property type="entry name" value="FMN-binding split barrel"/>
    <property type="match status" value="1"/>
</dbReference>
<dbReference type="EMBL" id="CP000702">
    <property type="protein sequence ID" value="ABQ46788.1"/>
    <property type="molecule type" value="Genomic_DNA"/>
</dbReference>
<reference evidence="6" key="1">
    <citation type="submission" date="2007-05" db="EMBL/GenBank/DDBJ databases">
        <title>Complete sequence of Thermotoga petrophila RKU-1.</title>
        <authorList>
            <consortium name="US DOE Joint Genome Institute"/>
            <person name="Copeland A."/>
            <person name="Lucas S."/>
            <person name="Lapidus A."/>
            <person name="Barry K."/>
            <person name="Glavina del Rio T."/>
            <person name="Dalin E."/>
            <person name="Tice H."/>
            <person name="Pitluck S."/>
            <person name="Sims D."/>
            <person name="Brettin T."/>
            <person name="Bruce D."/>
            <person name="Detter J.C."/>
            <person name="Han C."/>
            <person name="Tapia R."/>
            <person name="Schmutz J."/>
            <person name="Larimer F."/>
            <person name="Land M."/>
            <person name="Hauser L."/>
            <person name="Kyrpides N."/>
            <person name="Mikhailova N."/>
            <person name="Nelson K."/>
            <person name="Gogarten J.P."/>
            <person name="Noll K."/>
            <person name="Richardson P."/>
        </authorList>
    </citation>
    <scope>NUCLEOTIDE SEQUENCE [LARGE SCALE GENOMIC DNA]</scope>
    <source>
        <strain evidence="6">ATCC BAA-488 / DSM 13995 / JCM 10881 / RKU-1</strain>
    </source>
</reference>
<dbReference type="GO" id="GO:0016646">
    <property type="term" value="F:oxidoreductase activity, acting on the CH-NH group of donors, NAD or NADP as acceptor"/>
    <property type="evidence" value="ECO:0007669"/>
    <property type="project" value="UniProtKB-ARBA"/>
</dbReference>
<dbReference type="KEGG" id="tpt:Tpet_0769"/>
<proteinExistence type="inferred from homology"/>
<dbReference type="InterPro" id="IPR012349">
    <property type="entry name" value="Split_barrel_FMN-bd"/>
</dbReference>
<comment type="similarity">
    <text evidence="3">Belongs to the flavoredoxin family.</text>
</comment>
<evidence type="ECO:0000313" key="6">
    <source>
        <dbReference type="Proteomes" id="UP000006558"/>
    </source>
</evidence>
<keyword evidence="2" id="KW-0285">Flavoprotein</keyword>
<dbReference type="SMART" id="SM00903">
    <property type="entry name" value="Flavin_Reduct"/>
    <property type="match status" value="1"/>
</dbReference>
<gene>
    <name evidence="5" type="ordered locus">Tpet_0769</name>
</gene>
<dbReference type="RefSeq" id="WP_004082774.1">
    <property type="nucleotide sequence ID" value="NC_009486.1"/>
</dbReference>
<accession>A5IKR5</accession>
<evidence type="ECO:0000256" key="1">
    <source>
        <dbReference type="ARBA" id="ARBA00001917"/>
    </source>
</evidence>
<dbReference type="HOGENOM" id="CLU_059021_4_2_0"/>
<feature type="domain" description="Flavin reductase like" evidence="4">
    <location>
        <begin position="4"/>
        <end position="147"/>
    </location>
</feature>
<dbReference type="Gene3D" id="2.30.110.10">
    <property type="entry name" value="Electron Transport, Fmn-binding Protein, Chain A"/>
    <property type="match status" value="1"/>
</dbReference>
<dbReference type="InterPro" id="IPR052174">
    <property type="entry name" value="Flavoredoxin"/>
</dbReference>
<sequence>MDALGKLYTSTAIVTVNVEGKLNGITVAWVTRVSWQPPMVAVSIGKTRYTRELMDRTDSFAVCILGKDAKEIAEYFGTVSGRNTDKFKKYPYTMSEGNLPIPEGTIAYIECDKTGQFEAGDHIVYIGTVRRQKVLKDEPPLIFGEHELL</sequence>
<organism evidence="5 6">
    <name type="scientific">Thermotoga petrophila (strain ATCC BAA-488 / DSM 13995 / JCM 10881 / RKU-1)</name>
    <dbReference type="NCBI Taxonomy" id="390874"/>
    <lineage>
        <taxon>Bacteria</taxon>
        <taxon>Thermotogati</taxon>
        <taxon>Thermotogota</taxon>
        <taxon>Thermotogae</taxon>
        <taxon>Thermotogales</taxon>
        <taxon>Thermotogaceae</taxon>
        <taxon>Thermotoga</taxon>
    </lineage>
</organism>
<reference evidence="5 6" key="2">
    <citation type="journal article" date="2009" name="Proc. Natl. Acad. Sci. U.S.A.">
        <title>On the chimeric nature, thermophilic origin, and phylogenetic placement of the Thermotogales.</title>
        <authorList>
            <person name="Zhaxybayeva O."/>
            <person name="Swithers K.S."/>
            <person name="Lapierre P."/>
            <person name="Fournier G.P."/>
            <person name="Bickhart D.M."/>
            <person name="DeBoy R.T."/>
            <person name="Nelson K.E."/>
            <person name="Nesbo C.L."/>
            <person name="Doolittle W.F."/>
            <person name="Gogarten J.P."/>
            <person name="Noll K.M."/>
        </authorList>
    </citation>
    <scope>NUCLEOTIDE SEQUENCE [LARGE SCALE GENOMIC DNA]</scope>
    <source>
        <strain evidence="6">ATCC BAA-488 / DSM 13995 / JCM 10881 / RKU-1</strain>
    </source>
</reference>
<dbReference type="STRING" id="390874.Tpet_0769"/>
<dbReference type="Pfam" id="PF01613">
    <property type="entry name" value="Flavin_Reduct"/>
    <property type="match status" value="1"/>
</dbReference>